<dbReference type="Gene3D" id="3.90.190.10">
    <property type="entry name" value="Protein tyrosine phosphatase superfamily"/>
    <property type="match status" value="1"/>
</dbReference>
<protein>
    <submittedName>
        <fullName evidence="1">Protein tyrosine phosphatase family protein</fullName>
    </submittedName>
</protein>
<organism evidence="1 2">
    <name type="scientific">Roseovarius phycicola</name>
    <dbReference type="NCBI Taxonomy" id="3080976"/>
    <lineage>
        <taxon>Bacteria</taxon>
        <taxon>Pseudomonadati</taxon>
        <taxon>Pseudomonadota</taxon>
        <taxon>Alphaproteobacteria</taxon>
        <taxon>Rhodobacterales</taxon>
        <taxon>Roseobacteraceae</taxon>
        <taxon>Roseovarius</taxon>
    </lineage>
</organism>
<dbReference type="Proteomes" id="UP001364156">
    <property type="component" value="Chromosome"/>
</dbReference>
<dbReference type="SUPFAM" id="SSF52799">
    <property type="entry name" value="(Phosphotyrosine protein) phosphatases II"/>
    <property type="match status" value="1"/>
</dbReference>
<dbReference type="RefSeq" id="WP_338550919.1">
    <property type="nucleotide sequence ID" value="NZ_CP146069.1"/>
</dbReference>
<reference evidence="1 2" key="1">
    <citation type="submission" date="2023-10" db="EMBL/GenBank/DDBJ databases">
        <title>Roseovarius strain S88 nov., isolated from a marine algae.</title>
        <authorList>
            <person name="Lee M.W."/>
            <person name="Lee J.K."/>
            <person name="Kim J.M."/>
            <person name="Choi D.G."/>
            <person name="Baek J.H."/>
            <person name="Bayburt H."/>
            <person name="Jung J.J."/>
            <person name="Han D.M."/>
            <person name="Jeon C.O."/>
        </authorList>
    </citation>
    <scope>NUCLEOTIDE SEQUENCE [LARGE SCALE GENOMIC DNA]</scope>
    <source>
        <strain evidence="1 2">S88</strain>
    </source>
</reference>
<keyword evidence="2" id="KW-1185">Reference proteome</keyword>
<accession>A0ABZ2HN72</accession>
<evidence type="ECO:0000313" key="1">
    <source>
        <dbReference type="EMBL" id="WWR48096.1"/>
    </source>
</evidence>
<sequence>MTDLPHILNWRRLSDRITTSGQPSEAQLAEISALGVTHVINLGPHHNKGALADEPGTVAALGMKYIYIPVEFETPTDKDFDTFCQALDKVKDEKVHVHCIYNARVSAFFFRYAKSNPSALGVDAQANMEGIWRPGNDWATLVENPDAIGKPNLYAGEDY</sequence>
<proteinExistence type="predicted"/>
<gene>
    <name evidence="1" type="ORF">RZ517_07985</name>
</gene>
<evidence type="ECO:0000313" key="2">
    <source>
        <dbReference type="Proteomes" id="UP001364156"/>
    </source>
</evidence>
<dbReference type="InterPro" id="IPR029021">
    <property type="entry name" value="Prot-tyrosine_phosphatase-like"/>
</dbReference>
<dbReference type="CDD" id="cd14503">
    <property type="entry name" value="PTP-bact"/>
    <property type="match status" value="1"/>
</dbReference>
<name>A0ABZ2HN72_9RHOB</name>
<dbReference type="EMBL" id="CP146069">
    <property type="protein sequence ID" value="WWR48096.1"/>
    <property type="molecule type" value="Genomic_DNA"/>
</dbReference>